<evidence type="ECO:0000256" key="1">
    <source>
        <dbReference type="SAM" id="SignalP"/>
    </source>
</evidence>
<dbReference type="RefSeq" id="WP_013755154.1">
    <property type="nucleotide sequence ID" value="NZ_JBHUOD010000002.1"/>
</dbReference>
<reference evidence="2" key="2">
    <citation type="submission" date="2020-09" db="EMBL/GenBank/DDBJ databases">
        <authorList>
            <person name="Sun Q."/>
            <person name="Kim S."/>
        </authorList>
    </citation>
    <scope>NUCLEOTIDE SEQUENCE</scope>
    <source>
        <strain evidence="2">KCTC 32337</strain>
    </source>
</reference>
<reference evidence="2" key="1">
    <citation type="journal article" date="2014" name="Int. J. Syst. Evol. Microbiol.">
        <title>Complete genome sequence of Corynebacterium casei LMG S-19264T (=DSM 44701T), isolated from a smear-ripened cheese.</title>
        <authorList>
            <consortium name="US DOE Joint Genome Institute (JGI-PGF)"/>
            <person name="Walter F."/>
            <person name="Albersmeier A."/>
            <person name="Kalinowski J."/>
            <person name="Ruckert C."/>
        </authorList>
    </citation>
    <scope>NUCLEOTIDE SEQUENCE</scope>
    <source>
        <strain evidence="2">KCTC 32337</strain>
    </source>
</reference>
<keyword evidence="1" id="KW-0732">Signal</keyword>
<accession>A0A8H9IE11</accession>
<dbReference type="AlphaFoldDB" id="A0A8H9IE11"/>
<dbReference type="InterPro" id="IPR022073">
    <property type="entry name" value="T4BSS_DotH_IcmK"/>
</dbReference>
<organism evidence="2 3">
    <name type="scientific">Paraglaciecola chathamensis</name>
    <dbReference type="NCBI Taxonomy" id="368405"/>
    <lineage>
        <taxon>Bacteria</taxon>
        <taxon>Pseudomonadati</taxon>
        <taxon>Pseudomonadota</taxon>
        <taxon>Gammaproteobacteria</taxon>
        <taxon>Alteromonadales</taxon>
        <taxon>Alteromonadaceae</taxon>
        <taxon>Paraglaciecola</taxon>
    </lineage>
</organism>
<dbReference type="EMBL" id="BMZC01000022">
    <property type="protein sequence ID" value="GGZ82705.1"/>
    <property type="molecule type" value="Genomic_DNA"/>
</dbReference>
<dbReference type="Pfam" id="PF12293">
    <property type="entry name" value="T4BSS_DotH_IcmK"/>
    <property type="match status" value="1"/>
</dbReference>
<name>A0A8H9IE11_9ALTE</name>
<comment type="caution">
    <text evidence="2">The sequence shown here is derived from an EMBL/GenBank/DDBJ whole genome shotgun (WGS) entry which is preliminary data.</text>
</comment>
<proteinExistence type="predicted"/>
<feature type="chain" id="PRO_5034477798" description="Intracellular multiplication protein IcmK" evidence="1">
    <location>
        <begin position="22"/>
        <end position="349"/>
    </location>
</feature>
<dbReference type="Proteomes" id="UP000622604">
    <property type="component" value="Unassembled WGS sequence"/>
</dbReference>
<sequence>MKMKQLAFALSLTLLTASVFAATTKVEDLPTGLIEHTTDAKTADHIDDEQLAEWAWEYLKKQEAGLSPEQRREYLKQEQEKKDALLDLPPPKAKLEIIPVTMDPAAQPIRIYLAPGWDSHLSVIDGNGSPWPIQYFSSGNNNFKLSQLGGDSDVSEEEQSPVSTVAGELEPKSTSLTNMNTLSKLKIVSVNRAGGTNMTLLLQGMKEVINVQLIANTTKYHPSPVLQLPRTGPYSSGSYVPTGVPLMSNDDVMRDIAMGGNNLPKSYKQIETDNPSVKAWMDGNAVFIRSPYYSKVPRPLEGQAGTGGYKAYRIPYLPAITMVGDGNEQIIVKLFKNRVVESNAKNFSY</sequence>
<evidence type="ECO:0000313" key="2">
    <source>
        <dbReference type="EMBL" id="GGZ82705.1"/>
    </source>
</evidence>
<feature type="signal peptide" evidence="1">
    <location>
        <begin position="1"/>
        <end position="21"/>
    </location>
</feature>
<evidence type="ECO:0000313" key="3">
    <source>
        <dbReference type="Proteomes" id="UP000622604"/>
    </source>
</evidence>
<gene>
    <name evidence="2" type="ORF">GCM10011274_45520</name>
</gene>
<evidence type="ECO:0008006" key="4">
    <source>
        <dbReference type="Google" id="ProtNLM"/>
    </source>
</evidence>
<protein>
    <recommendedName>
        <fullName evidence="4">Intracellular multiplication protein IcmK</fullName>
    </recommendedName>
</protein>